<dbReference type="SMART" id="SM00448">
    <property type="entry name" value="REC"/>
    <property type="match status" value="1"/>
</dbReference>
<dbReference type="RefSeq" id="WP_015818488.1">
    <property type="nucleotide sequence ID" value="NC_012997.1"/>
</dbReference>
<evidence type="ECO:0000256" key="1">
    <source>
        <dbReference type="ARBA" id="ARBA00022553"/>
    </source>
</evidence>
<proteinExistence type="predicted"/>
<feature type="modified residue" description="4-aspartylphosphate" evidence="2">
    <location>
        <position position="55"/>
    </location>
</feature>
<dbReference type="GO" id="GO:0000160">
    <property type="term" value="P:phosphorelay signal transduction system"/>
    <property type="evidence" value="ECO:0007669"/>
    <property type="project" value="InterPro"/>
</dbReference>
<evidence type="ECO:0000259" key="3">
    <source>
        <dbReference type="PROSITE" id="PS50110"/>
    </source>
</evidence>
<sequence>MALRVLVVDDASFVRDTIKRTLRQFITNLELHEATDGRRALAILKNNEMDLVLSDWEMPEMSGEELLRWVRTEARNPSMPFVMISSRGDRDHVVQAIQSGVSDYLGKPFTAEELRRKVGKQLKKIGYKDEGRPRQETSAFGSLDVLTGGNAQAKTVAPEDVAAANPLFAKPAKAVVAKQKKSGQFEGKAQLRFPNTACQVMVRELSLQAMSGFMVRPEVLPTLFDQAVVDLENKDGKALARLNAYVHSLQAVENHPNTNKLKIVVRFVDNDPEKFEVISKAIAGA</sequence>
<gene>
    <name evidence="4" type="ordered locus">TERTU_4574</name>
</gene>
<evidence type="ECO:0000256" key="2">
    <source>
        <dbReference type="PROSITE-ProRule" id="PRU00169"/>
    </source>
</evidence>
<protein>
    <submittedName>
        <fullName evidence="4">Response regulator receiver domain protein</fullName>
    </submittedName>
</protein>
<dbReference type="KEGG" id="ttu:TERTU_4574"/>
<dbReference type="Proteomes" id="UP000009080">
    <property type="component" value="Chromosome"/>
</dbReference>
<accession>C5BJT3</accession>
<dbReference type="InterPro" id="IPR001789">
    <property type="entry name" value="Sig_transdc_resp-reg_receiver"/>
</dbReference>
<name>C5BJT3_TERTT</name>
<dbReference type="eggNOG" id="COG0745">
    <property type="taxonomic scope" value="Bacteria"/>
</dbReference>
<organism evidence="4 5">
    <name type="scientific">Teredinibacter turnerae (strain ATCC 39867 / T7901)</name>
    <dbReference type="NCBI Taxonomy" id="377629"/>
    <lineage>
        <taxon>Bacteria</taxon>
        <taxon>Pseudomonadati</taxon>
        <taxon>Pseudomonadota</taxon>
        <taxon>Gammaproteobacteria</taxon>
        <taxon>Cellvibrionales</taxon>
        <taxon>Cellvibrionaceae</taxon>
        <taxon>Teredinibacter</taxon>
    </lineage>
</organism>
<dbReference type="PANTHER" id="PTHR44591">
    <property type="entry name" value="STRESS RESPONSE REGULATOR PROTEIN 1"/>
    <property type="match status" value="1"/>
</dbReference>
<keyword evidence="5" id="KW-1185">Reference proteome</keyword>
<feature type="domain" description="Response regulatory" evidence="3">
    <location>
        <begin position="4"/>
        <end position="122"/>
    </location>
</feature>
<dbReference type="InterPro" id="IPR011006">
    <property type="entry name" value="CheY-like_superfamily"/>
</dbReference>
<dbReference type="HOGENOM" id="CLU_945950_0_0_6"/>
<dbReference type="OrthoDB" id="9800897at2"/>
<dbReference type="STRING" id="377629.TERTU_4574"/>
<dbReference type="Gene3D" id="3.40.50.2300">
    <property type="match status" value="1"/>
</dbReference>
<dbReference type="PANTHER" id="PTHR44591:SF3">
    <property type="entry name" value="RESPONSE REGULATORY DOMAIN-CONTAINING PROTEIN"/>
    <property type="match status" value="1"/>
</dbReference>
<dbReference type="PROSITE" id="PS50110">
    <property type="entry name" value="RESPONSE_REGULATORY"/>
    <property type="match status" value="1"/>
</dbReference>
<dbReference type="SUPFAM" id="SSF52172">
    <property type="entry name" value="CheY-like"/>
    <property type="match status" value="1"/>
</dbReference>
<dbReference type="Pfam" id="PF00072">
    <property type="entry name" value="Response_reg"/>
    <property type="match status" value="1"/>
</dbReference>
<reference evidence="4 5" key="1">
    <citation type="journal article" date="2009" name="PLoS ONE">
        <title>The complete genome of Teredinibacter turnerae T7901: an intracellular endosymbiont of marine wood-boring bivalves (shipworms).</title>
        <authorList>
            <person name="Yang J.C."/>
            <person name="Madupu R."/>
            <person name="Durkin A.S."/>
            <person name="Ekborg N.A."/>
            <person name="Pedamallu C.S."/>
            <person name="Hostetler J.B."/>
            <person name="Radune D."/>
            <person name="Toms B.S."/>
            <person name="Henrissat B."/>
            <person name="Coutinho P.M."/>
            <person name="Schwarz S."/>
            <person name="Field L."/>
            <person name="Trindade-Silva A.E."/>
            <person name="Soares C.A.G."/>
            <person name="Elshahawi S."/>
            <person name="Hanora A."/>
            <person name="Schmidt E.W."/>
            <person name="Haygood M.G."/>
            <person name="Posfai J."/>
            <person name="Benner J."/>
            <person name="Madinger C."/>
            <person name="Nove J."/>
            <person name="Anton B."/>
            <person name="Chaudhary K."/>
            <person name="Foster J."/>
            <person name="Holman A."/>
            <person name="Kumar S."/>
            <person name="Lessard P.A."/>
            <person name="Luyten Y.A."/>
            <person name="Slatko B."/>
            <person name="Wood N."/>
            <person name="Wu B."/>
            <person name="Teplitski M."/>
            <person name="Mougous J.D."/>
            <person name="Ward N."/>
            <person name="Eisen J.A."/>
            <person name="Badger J.H."/>
            <person name="Distel D.L."/>
        </authorList>
    </citation>
    <scope>NUCLEOTIDE SEQUENCE [LARGE SCALE GENOMIC DNA]</scope>
    <source>
        <strain evidence="5">ATCC 39867 / T7901</strain>
    </source>
</reference>
<evidence type="ECO:0000313" key="4">
    <source>
        <dbReference type="EMBL" id="ACR12376.1"/>
    </source>
</evidence>
<dbReference type="InterPro" id="IPR050595">
    <property type="entry name" value="Bact_response_regulator"/>
</dbReference>
<keyword evidence="1 2" id="KW-0597">Phosphoprotein</keyword>
<dbReference type="AlphaFoldDB" id="C5BJT3"/>
<dbReference type="EMBL" id="CP001614">
    <property type="protein sequence ID" value="ACR12376.1"/>
    <property type="molecule type" value="Genomic_DNA"/>
</dbReference>
<evidence type="ECO:0000313" key="5">
    <source>
        <dbReference type="Proteomes" id="UP000009080"/>
    </source>
</evidence>